<dbReference type="OrthoDB" id="5553410at2759"/>
<keyword evidence="5" id="KW-1185">Reference proteome</keyword>
<feature type="domain" description="DUF2470" evidence="3">
    <location>
        <begin position="29"/>
        <end position="114"/>
    </location>
</feature>
<dbReference type="AlphaFoldDB" id="A0A9W8EET6"/>
<dbReference type="InterPro" id="IPR028110">
    <property type="entry name" value="TMEM254"/>
</dbReference>
<evidence type="ECO:0000313" key="4">
    <source>
        <dbReference type="EMBL" id="KAJ1982686.1"/>
    </source>
</evidence>
<keyword evidence="2" id="KW-0472">Membrane</keyword>
<feature type="region of interest" description="Disordered" evidence="1">
    <location>
        <begin position="1"/>
        <end position="22"/>
    </location>
</feature>
<protein>
    <recommendedName>
        <fullName evidence="3">DUF2470 domain-containing protein</fullName>
    </recommendedName>
</protein>
<sequence length="256" mass="28320">MPSTRSMAQQGPTIGSRVRKRRDPIAADSNRILAELNQRYGSTLNQLCVYFGEAQSPREATLTDIDTNGFAISYTEQPRPLSDDTDLADDAGGEPGSREVRVVFRHPVQSEDDIPLYFAELFDEARTGIVSQTMSQVPKRKQLAFCPPPLALGSAIVLGLALVVYLNFAKKPVYPLDWLQAAIGKKTLYLIMVLAMMAHVFEALLAAMTCIAIMILAPNYLTKSVAMQYVLGTLTFGYPVLRRLLHTVKYAFQDDA</sequence>
<dbReference type="InterPro" id="IPR037119">
    <property type="entry name" value="Haem_oxidase_HugZ-like_sf"/>
</dbReference>
<name>A0A9W8EET6_9FUNG</name>
<feature type="transmembrane region" description="Helical" evidence="2">
    <location>
        <begin position="188"/>
        <end position="217"/>
    </location>
</feature>
<dbReference type="Gene3D" id="3.20.180.10">
    <property type="entry name" value="PNP-oxidase-like"/>
    <property type="match status" value="1"/>
</dbReference>
<evidence type="ECO:0000259" key="3">
    <source>
        <dbReference type="Pfam" id="PF10615"/>
    </source>
</evidence>
<comment type="caution">
    <text evidence="4">The sequence shown here is derived from an EMBL/GenBank/DDBJ whole genome shotgun (WGS) entry which is preliminary data.</text>
</comment>
<keyword evidence="2" id="KW-0812">Transmembrane</keyword>
<evidence type="ECO:0000313" key="5">
    <source>
        <dbReference type="Proteomes" id="UP001151582"/>
    </source>
</evidence>
<organism evidence="4 5">
    <name type="scientific">Dimargaris verticillata</name>
    <dbReference type="NCBI Taxonomy" id="2761393"/>
    <lineage>
        <taxon>Eukaryota</taxon>
        <taxon>Fungi</taxon>
        <taxon>Fungi incertae sedis</taxon>
        <taxon>Zoopagomycota</taxon>
        <taxon>Kickxellomycotina</taxon>
        <taxon>Dimargaritomycetes</taxon>
        <taxon>Dimargaritales</taxon>
        <taxon>Dimargaritaceae</taxon>
        <taxon>Dimargaris</taxon>
    </lineage>
</organism>
<evidence type="ECO:0000256" key="2">
    <source>
        <dbReference type="SAM" id="Phobius"/>
    </source>
</evidence>
<dbReference type="InterPro" id="IPR019595">
    <property type="entry name" value="DUF2470"/>
</dbReference>
<feature type="compositionally biased region" description="Acidic residues" evidence="1">
    <location>
        <begin position="83"/>
        <end position="92"/>
    </location>
</feature>
<feature type="region of interest" description="Disordered" evidence="1">
    <location>
        <begin position="75"/>
        <end position="96"/>
    </location>
</feature>
<dbReference type="Proteomes" id="UP001151582">
    <property type="component" value="Unassembled WGS sequence"/>
</dbReference>
<dbReference type="Pfam" id="PF14934">
    <property type="entry name" value="TMEM254"/>
    <property type="match status" value="1"/>
</dbReference>
<accession>A0A9W8EET6</accession>
<proteinExistence type="predicted"/>
<feature type="compositionally biased region" description="Polar residues" evidence="1">
    <location>
        <begin position="1"/>
        <end position="13"/>
    </location>
</feature>
<keyword evidence="2" id="KW-1133">Transmembrane helix</keyword>
<reference evidence="4" key="1">
    <citation type="submission" date="2022-07" db="EMBL/GenBank/DDBJ databases">
        <title>Phylogenomic reconstructions and comparative analyses of Kickxellomycotina fungi.</title>
        <authorList>
            <person name="Reynolds N.K."/>
            <person name="Stajich J.E."/>
            <person name="Barry K."/>
            <person name="Grigoriev I.V."/>
            <person name="Crous P."/>
            <person name="Smith M.E."/>
        </authorList>
    </citation>
    <scope>NUCLEOTIDE SEQUENCE</scope>
    <source>
        <strain evidence="4">RSA 567</strain>
    </source>
</reference>
<dbReference type="Pfam" id="PF10615">
    <property type="entry name" value="DUF2470"/>
    <property type="match status" value="1"/>
</dbReference>
<evidence type="ECO:0000256" key="1">
    <source>
        <dbReference type="SAM" id="MobiDB-lite"/>
    </source>
</evidence>
<gene>
    <name evidence="4" type="ORF">H4R34_001623</name>
</gene>
<feature type="transmembrane region" description="Helical" evidence="2">
    <location>
        <begin position="149"/>
        <end position="168"/>
    </location>
</feature>
<dbReference type="EMBL" id="JANBQB010000082">
    <property type="protein sequence ID" value="KAJ1982686.1"/>
    <property type="molecule type" value="Genomic_DNA"/>
</dbReference>